<proteinExistence type="inferred from homology"/>
<gene>
    <name evidence="4" type="ORF">GMORB2_4627</name>
</gene>
<keyword evidence="5" id="KW-1185">Reference proteome</keyword>
<dbReference type="GeneID" id="55970855"/>
<dbReference type="Proteomes" id="UP000749293">
    <property type="component" value="Unassembled WGS sequence"/>
</dbReference>
<protein>
    <submittedName>
        <fullName evidence="4">DNA mismatch repair protein MLH3</fullName>
    </submittedName>
</protein>
<dbReference type="GO" id="GO:0005524">
    <property type="term" value="F:ATP binding"/>
    <property type="evidence" value="ECO:0007669"/>
    <property type="project" value="InterPro"/>
</dbReference>
<name>A0A9P4YPM3_9HYPO</name>
<dbReference type="OrthoDB" id="429932at2759"/>
<dbReference type="InterPro" id="IPR037198">
    <property type="entry name" value="MutL_C_sf"/>
</dbReference>
<evidence type="ECO:0000259" key="3">
    <source>
        <dbReference type="SMART" id="SM00853"/>
    </source>
</evidence>
<dbReference type="GO" id="GO:0006298">
    <property type="term" value="P:mismatch repair"/>
    <property type="evidence" value="ECO:0007669"/>
    <property type="project" value="InterPro"/>
</dbReference>
<dbReference type="AlphaFoldDB" id="A0A9P4YPM3"/>
<dbReference type="Gene3D" id="3.30.1540.20">
    <property type="entry name" value="MutL, C-terminal domain, dimerisation subdomain"/>
    <property type="match status" value="1"/>
</dbReference>
<feature type="compositionally biased region" description="Acidic residues" evidence="2">
    <location>
        <begin position="750"/>
        <end position="762"/>
    </location>
</feature>
<feature type="region of interest" description="Disordered" evidence="2">
    <location>
        <begin position="387"/>
        <end position="475"/>
    </location>
</feature>
<evidence type="ECO:0000256" key="1">
    <source>
        <dbReference type="ARBA" id="ARBA00006082"/>
    </source>
</evidence>
<dbReference type="InterPro" id="IPR014790">
    <property type="entry name" value="MutL_C"/>
</dbReference>
<evidence type="ECO:0000313" key="5">
    <source>
        <dbReference type="Proteomes" id="UP000749293"/>
    </source>
</evidence>
<dbReference type="PANTHER" id="PTHR10073">
    <property type="entry name" value="DNA MISMATCH REPAIR PROTEIN MLH, PMS, MUTL"/>
    <property type="match status" value="1"/>
</dbReference>
<dbReference type="GO" id="GO:0032300">
    <property type="term" value="C:mismatch repair complex"/>
    <property type="evidence" value="ECO:0007669"/>
    <property type="project" value="InterPro"/>
</dbReference>
<dbReference type="GO" id="GO:0016887">
    <property type="term" value="F:ATP hydrolysis activity"/>
    <property type="evidence" value="ECO:0007669"/>
    <property type="project" value="InterPro"/>
</dbReference>
<accession>A0A9P4YPM3</accession>
<dbReference type="PANTHER" id="PTHR10073:SF47">
    <property type="entry name" value="DNA MISMATCH REPAIR PROTEIN MLH3"/>
    <property type="match status" value="1"/>
</dbReference>
<dbReference type="GO" id="GO:0140664">
    <property type="term" value="F:ATP-dependent DNA damage sensor activity"/>
    <property type="evidence" value="ECO:0007669"/>
    <property type="project" value="InterPro"/>
</dbReference>
<reference evidence="4" key="1">
    <citation type="submission" date="2020-03" db="EMBL/GenBank/DDBJ databases">
        <title>Site-based positive gene gene selection in Geosmithia morbida across the United States reveals a broad range of putative effectors and factors for local host and environmental adapation.</title>
        <authorList>
            <person name="Onufrak A."/>
            <person name="Murdoch R.W."/>
            <person name="Gazis R."/>
            <person name="Huff M."/>
            <person name="Staton M."/>
            <person name="Klingeman W."/>
            <person name="Hadziabdic D."/>
        </authorList>
    </citation>
    <scope>NUCLEOTIDE SEQUENCE</scope>
    <source>
        <strain evidence="4">1262</strain>
    </source>
</reference>
<feature type="region of interest" description="Disordered" evidence="2">
    <location>
        <begin position="734"/>
        <end position="772"/>
    </location>
</feature>
<dbReference type="EMBL" id="JAANYQ010000023">
    <property type="protein sequence ID" value="KAF4119497.1"/>
    <property type="molecule type" value="Genomic_DNA"/>
</dbReference>
<dbReference type="SUPFAM" id="SSF118116">
    <property type="entry name" value="DNA mismatch repair protein MutL"/>
    <property type="match status" value="2"/>
</dbReference>
<dbReference type="SUPFAM" id="SSF55874">
    <property type="entry name" value="ATPase domain of HSP90 chaperone/DNA topoisomerase II/histidine kinase"/>
    <property type="match status" value="1"/>
</dbReference>
<sequence>MSIKQLPDHVVDKLRSSVTITSLNSVVLGLLRNSLDAGASKVEITVDYSRGNCTVQDDGIGIPSDEFQEGGGLGKPHRTWPHPLPYTSRFPPREAIFGRHGRFLAALANLSLLSVTSCHGSDASYNSLLLHRSRILARHLPALPEQTAMLSDHGTRVVVHNLFGSMPVRVKHRAVISADRSGTDKEWRRLVADAVATMLSWNAAAMISLCEVGSQNSVRLRSPDGPDLTLRTSRLLTQASLADAYPLSSWIPISASAGHITVRGCIATTPVSTRRAQFISIGIHPLPNECGTDAIFQEVNKVFRNSSFGAIDERVPDVQTVGKDMKSRKGVERWPMFYFRVRIRDCSPVNDADDILDGQANQLERILDLLKAVCYGFLEKQHLRPQRIHMSRNDEPPLSTSKSLGRPKTFREGRSHLSGGLPSRSSPLGAGESSRVRSDSPFDSWQRIKVGHAAKTSGGQKGRPHDTAPSEAPRYGRLAQLRGEDVGGAEETSPYFGGRLSLACRGGDSEASRKNEEQSAWLKEVLQSGETPAFDNVPRAVPRAYDDPAVPCNHPHAAGQATFESRSVNMNGRISKAALADAVVVGQVDRKFILVKLLLDGGAEGVSGREPSALVMLDQHAVDERCKLEELMGDYFVQSRTGRCTARTEALERPLTFEIGLREADSLEGSRQHLNAWGVSYHLSSRRTAAAASRGRSRSRQIAVTSLPPSVLERCRAEPRLVIDLLREESRKLAEDEGALPASQAGDPRDEGDEGDEDDGGGEEDRGWPGRFHGCPSGILELLRARACRSAVMFQDVLTHGECEELVRRVAKCAFPFQCAHGRPSMAPLVDLGEIGSSDEPGLET</sequence>
<dbReference type="Gene3D" id="3.30.565.10">
    <property type="entry name" value="Histidine kinase-like ATPase, C-terminal domain"/>
    <property type="match status" value="1"/>
</dbReference>
<feature type="compositionally biased region" description="Low complexity" evidence="2">
    <location>
        <begin position="416"/>
        <end position="431"/>
    </location>
</feature>
<comment type="caution">
    <text evidence="4">The sequence shown here is derived from an EMBL/GenBank/DDBJ whole genome shotgun (WGS) entry which is preliminary data.</text>
</comment>
<dbReference type="Pfam" id="PF13589">
    <property type="entry name" value="HATPase_c_3"/>
    <property type="match status" value="1"/>
</dbReference>
<dbReference type="InterPro" id="IPR038973">
    <property type="entry name" value="MutL/Mlh/Pms-like"/>
</dbReference>
<dbReference type="InterPro" id="IPR042120">
    <property type="entry name" value="MutL_C_dimsub"/>
</dbReference>
<evidence type="ECO:0000256" key="2">
    <source>
        <dbReference type="SAM" id="MobiDB-lite"/>
    </source>
</evidence>
<comment type="similarity">
    <text evidence="1">Belongs to the DNA mismatch repair MutL/HexB family.</text>
</comment>
<dbReference type="SMART" id="SM00853">
    <property type="entry name" value="MutL_C"/>
    <property type="match status" value="1"/>
</dbReference>
<evidence type="ECO:0000313" key="4">
    <source>
        <dbReference type="EMBL" id="KAF4119497.1"/>
    </source>
</evidence>
<feature type="domain" description="MutL C-terminal dimerisation" evidence="3">
    <location>
        <begin position="584"/>
        <end position="798"/>
    </location>
</feature>
<dbReference type="InterPro" id="IPR036890">
    <property type="entry name" value="HATPase_C_sf"/>
</dbReference>
<organism evidence="4 5">
    <name type="scientific">Geosmithia morbida</name>
    <dbReference type="NCBI Taxonomy" id="1094350"/>
    <lineage>
        <taxon>Eukaryota</taxon>
        <taxon>Fungi</taxon>
        <taxon>Dikarya</taxon>
        <taxon>Ascomycota</taxon>
        <taxon>Pezizomycotina</taxon>
        <taxon>Sordariomycetes</taxon>
        <taxon>Hypocreomycetidae</taxon>
        <taxon>Hypocreales</taxon>
        <taxon>Bionectriaceae</taxon>
        <taxon>Geosmithia</taxon>
    </lineage>
</organism>
<dbReference type="RefSeq" id="XP_035318149.1">
    <property type="nucleotide sequence ID" value="XM_035466601.1"/>
</dbReference>